<dbReference type="Proteomes" id="UP001180020">
    <property type="component" value="Unassembled WGS sequence"/>
</dbReference>
<evidence type="ECO:0000313" key="2">
    <source>
        <dbReference type="EMBL" id="KAK1318299.1"/>
    </source>
</evidence>
<evidence type="ECO:0000313" key="3">
    <source>
        <dbReference type="Proteomes" id="UP001180020"/>
    </source>
</evidence>
<dbReference type="SUPFAM" id="SSF48371">
    <property type="entry name" value="ARM repeat"/>
    <property type="match status" value="1"/>
</dbReference>
<dbReference type="Pfam" id="PF21052">
    <property type="entry name" value="EFR3_ARM"/>
    <property type="match status" value="1"/>
</dbReference>
<dbReference type="InterPro" id="IPR055296">
    <property type="entry name" value="SRL2-like"/>
</dbReference>
<dbReference type="PANTHER" id="PTHR46087">
    <property type="entry name" value="PUTATIVE, EXPRESSED-RELATED"/>
    <property type="match status" value="1"/>
</dbReference>
<reference evidence="2" key="1">
    <citation type="journal article" date="2023" name="Nat. Commun.">
        <title>Diploid and tetraploid genomes of Acorus and the evolution of monocots.</title>
        <authorList>
            <person name="Ma L."/>
            <person name="Liu K.W."/>
            <person name="Li Z."/>
            <person name="Hsiao Y.Y."/>
            <person name="Qi Y."/>
            <person name="Fu T."/>
            <person name="Tang G.D."/>
            <person name="Zhang D."/>
            <person name="Sun W.H."/>
            <person name="Liu D.K."/>
            <person name="Li Y."/>
            <person name="Chen G.Z."/>
            <person name="Liu X.D."/>
            <person name="Liao X.Y."/>
            <person name="Jiang Y.T."/>
            <person name="Yu X."/>
            <person name="Hao Y."/>
            <person name="Huang J."/>
            <person name="Zhao X.W."/>
            <person name="Ke S."/>
            <person name="Chen Y.Y."/>
            <person name="Wu W.L."/>
            <person name="Hsu J.L."/>
            <person name="Lin Y.F."/>
            <person name="Huang M.D."/>
            <person name="Li C.Y."/>
            <person name="Huang L."/>
            <person name="Wang Z.W."/>
            <person name="Zhao X."/>
            <person name="Zhong W.Y."/>
            <person name="Peng D.H."/>
            <person name="Ahmad S."/>
            <person name="Lan S."/>
            <person name="Zhang J.S."/>
            <person name="Tsai W.C."/>
            <person name="Van de Peer Y."/>
            <person name="Liu Z.J."/>
        </authorList>
    </citation>
    <scope>NUCLEOTIDE SEQUENCE</scope>
    <source>
        <strain evidence="2">CP</strain>
    </source>
</reference>
<evidence type="ECO:0000256" key="1">
    <source>
        <dbReference type="SAM" id="MobiDB-lite"/>
    </source>
</evidence>
<dbReference type="AlphaFoldDB" id="A0AAV9EZC4"/>
<keyword evidence="3" id="KW-1185">Reference proteome</keyword>
<name>A0AAV9EZC4_ACOCL</name>
<dbReference type="EMBL" id="JAUJYO010000004">
    <property type="protein sequence ID" value="KAK1318299.1"/>
    <property type="molecule type" value="Genomic_DNA"/>
</dbReference>
<organism evidence="2 3">
    <name type="scientific">Acorus calamus</name>
    <name type="common">Sweet flag</name>
    <dbReference type="NCBI Taxonomy" id="4465"/>
    <lineage>
        <taxon>Eukaryota</taxon>
        <taxon>Viridiplantae</taxon>
        <taxon>Streptophyta</taxon>
        <taxon>Embryophyta</taxon>
        <taxon>Tracheophyta</taxon>
        <taxon>Spermatophyta</taxon>
        <taxon>Magnoliopsida</taxon>
        <taxon>Liliopsida</taxon>
        <taxon>Acoraceae</taxon>
        <taxon>Acorus</taxon>
    </lineage>
</organism>
<comment type="caution">
    <text evidence="2">The sequence shown here is derived from an EMBL/GenBank/DDBJ whole genome shotgun (WGS) entry which is preliminary data.</text>
</comment>
<gene>
    <name evidence="2" type="ORF">QJS10_CPB04g01867</name>
</gene>
<dbReference type="InterPro" id="IPR016024">
    <property type="entry name" value="ARM-type_fold"/>
</dbReference>
<feature type="region of interest" description="Disordered" evidence="1">
    <location>
        <begin position="669"/>
        <end position="723"/>
    </location>
</feature>
<proteinExistence type="predicted"/>
<accession>A0AAV9EZC4</accession>
<sequence>MGVMSRRVLPVCGHLCFVCPSLRARSRQPVKRYKKLLADIFPKSQDGEPNERMIGKLCDYAAKNPMRIPEITAYLEQRCYKELRNERFGLAKVVPCVYRKLLGSCKGQMTLFANSLLSIIQTLLEQTRNDDMRILGCHTLVDFLTSQVDGTYMFSVEGFIPKLCQLAQEVGDDERGLRLRSAGMQALASMVWFMVEFSHVSVDFGEIVSVMLDNYEVYQKISEDTKLELGNRWSSQDGLAQSVLYEMQSLMEKSGQNTHVLISILIRHLDHKNVVKQPDIQIDIINNATFLTKHTKVQASVAIISAISDLTRHLRKCFQCSIKATDSGGEKIKWNSGLHAALERCLVQLSEKVGDIGPILDMLTLELENIPAATLVSRTTVSSVHRTAQIMARVPNISYHKKARFNFSRPALPEALFQQLLSAMTHPDQETRVGAHRILSVVLVPSLVCPIIAPFFSSSIKEYDPEDTLSIALSGFSSSAVIAKRATSQENSLANFEAMSHTCNIVALFSRSKTSSHTTLVRCFQLAFSLRAVSLDHESCLRPSCRRSLFTLASSLLIFSAKAGNLPQLVTSVKAMLNNKMVDPYLLRAKDCRLQAVHITQDSEITDYGSPDDGAYALKSLSAIEMSDAQLKDIVVSHFMKKYENLPEDELLNTKEQLLRGFSPEETFSLGPPQFMDTPGPISPRASQDSQDFDQITPHSLLSRVNSFPDPHGSQSGRRASESVNSLSVLSVDKLMESVLETARQVAILPVSAAPVPYEQVRSQCEALVMEKQQKMSVLLSFRRHKELTQVGLLEDVNKLSIVPHKEAMDIGLLENGHVHDAELGEYEQSFRLPPSSPFDKFLKAVHSSDS</sequence>
<dbReference type="InterPro" id="IPR049152">
    <property type="entry name" value="EFR3-like_ARM"/>
</dbReference>
<dbReference type="PANTHER" id="PTHR46087:SF1">
    <property type="entry name" value="ARM REPEAT SUPERFAMILY PROTEIN"/>
    <property type="match status" value="1"/>
</dbReference>
<feature type="compositionally biased region" description="Polar residues" evidence="1">
    <location>
        <begin position="685"/>
        <end position="706"/>
    </location>
</feature>
<reference evidence="2" key="2">
    <citation type="submission" date="2023-06" db="EMBL/GenBank/DDBJ databases">
        <authorList>
            <person name="Ma L."/>
            <person name="Liu K.-W."/>
            <person name="Li Z."/>
            <person name="Hsiao Y.-Y."/>
            <person name="Qi Y."/>
            <person name="Fu T."/>
            <person name="Tang G."/>
            <person name="Zhang D."/>
            <person name="Sun W.-H."/>
            <person name="Liu D.-K."/>
            <person name="Li Y."/>
            <person name="Chen G.-Z."/>
            <person name="Liu X.-D."/>
            <person name="Liao X.-Y."/>
            <person name="Jiang Y.-T."/>
            <person name="Yu X."/>
            <person name="Hao Y."/>
            <person name="Huang J."/>
            <person name="Zhao X.-W."/>
            <person name="Ke S."/>
            <person name="Chen Y.-Y."/>
            <person name="Wu W.-L."/>
            <person name="Hsu J.-L."/>
            <person name="Lin Y.-F."/>
            <person name="Huang M.-D."/>
            <person name="Li C.-Y."/>
            <person name="Huang L."/>
            <person name="Wang Z.-W."/>
            <person name="Zhao X."/>
            <person name="Zhong W.-Y."/>
            <person name="Peng D.-H."/>
            <person name="Ahmad S."/>
            <person name="Lan S."/>
            <person name="Zhang J.-S."/>
            <person name="Tsai W.-C."/>
            <person name="Van De Peer Y."/>
            <person name="Liu Z.-J."/>
        </authorList>
    </citation>
    <scope>NUCLEOTIDE SEQUENCE</scope>
    <source>
        <strain evidence="2">CP</strain>
        <tissue evidence="2">Leaves</tissue>
    </source>
</reference>
<protein>
    <submittedName>
        <fullName evidence="2">Uncharacterized protein</fullName>
    </submittedName>
</protein>